<proteinExistence type="predicted"/>
<dbReference type="AlphaFoldDB" id="A0A0V0QTB4"/>
<keyword evidence="3" id="KW-1185">Reference proteome</keyword>
<feature type="transmembrane region" description="Helical" evidence="1">
    <location>
        <begin position="99"/>
        <end position="122"/>
    </location>
</feature>
<accession>A0A0V0QTB4</accession>
<name>A0A0V0QTB4_PSEPJ</name>
<organism evidence="2 3">
    <name type="scientific">Pseudocohnilembus persalinus</name>
    <name type="common">Ciliate</name>
    <dbReference type="NCBI Taxonomy" id="266149"/>
    <lineage>
        <taxon>Eukaryota</taxon>
        <taxon>Sar</taxon>
        <taxon>Alveolata</taxon>
        <taxon>Ciliophora</taxon>
        <taxon>Intramacronucleata</taxon>
        <taxon>Oligohymenophorea</taxon>
        <taxon>Scuticociliatia</taxon>
        <taxon>Philasterida</taxon>
        <taxon>Pseudocohnilembidae</taxon>
        <taxon>Pseudocohnilembus</taxon>
    </lineage>
</organism>
<evidence type="ECO:0000256" key="1">
    <source>
        <dbReference type="SAM" id="Phobius"/>
    </source>
</evidence>
<dbReference type="EMBL" id="LDAU01000106">
    <property type="protein sequence ID" value="KRX05564.1"/>
    <property type="molecule type" value="Genomic_DNA"/>
</dbReference>
<protein>
    <submittedName>
        <fullName evidence="2">Uncharacterized protein</fullName>
    </submittedName>
</protein>
<sequence>MEQFYSSNNKYLLLREKKYPFLKLVDTEQNFQITWSLQDIFEKQKFQRELEQIKLEKYDSFYIDTTQINKGDSIDIHEFEMEKIWGNNKISALERIFNIVAYISYFLGPLLQALDVSILNFLKLVIL</sequence>
<gene>
    <name evidence="2" type="ORF">PPERSA_12742</name>
</gene>
<evidence type="ECO:0000313" key="2">
    <source>
        <dbReference type="EMBL" id="KRX05564.1"/>
    </source>
</evidence>
<evidence type="ECO:0000313" key="3">
    <source>
        <dbReference type="Proteomes" id="UP000054937"/>
    </source>
</evidence>
<comment type="caution">
    <text evidence="2">The sequence shown here is derived from an EMBL/GenBank/DDBJ whole genome shotgun (WGS) entry which is preliminary data.</text>
</comment>
<dbReference type="InParanoid" id="A0A0V0QTB4"/>
<reference evidence="2 3" key="1">
    <citation type="journal article" date="2015" name="Sci. Rep.">
        <title>Genome of the facultative scuticociliatosis pathogen Pseudocohnilembus persalinus provides insight into its virulence through horizontal gene transfer.</title>
        <authorList>
            <person name="Xiong J."/>
            <person name="Wang G."/>
            <person name="Cheng J."/>
            <person name="Tian M."/>
            <person name="Pan X."/>
            <person name="Warren A."/>
            <person name="Jiang C."/>
            <person name="Yuan D."/>
            <person name="Miao W."/>
        </authorList>
    </citation>
    <scope>NUCLEOTIDE SEQUENCE [LARGE SCALE GENOMIC DNA]</scope>
    <source>
        <strain evidence="2">36N120E</strain>
    </source>
</reference>
<keyword evidence="1" id="KW-1133">Transmembrane helix</keyword>
<dbReference type="Proteomes" id="UP000054937">
    <property type="component" value="Unassembled WGS sequence"/>
</dbReference>
<keyword evidence="1" id="KW-0472">Membrane</keyword>
<keyword evidence="1" id="KW-0812">Transmembrane</keyword>